<dbReference type="GO" id="GO:0016020">
    <property type="term" value="C:membrane"/>
    <property type="evidence" value="ECO:0007669"/>
    <property type="project" value="UniProtKB-SubCell"/>
</dbReference>
<sequence length="202" mass="22484">MNSHAGHTGHEGHPMPGAPGGDMPNGHGAMSMVWNWGYDTVIVFDFWRTNGPGTLFISCVVIFLLSFLFEYFRTVRATQDRRLLTLMETGGHDRYEEEGLLGNRSVRGEGEREDDFETESSPIHTFRRRGVPPATVGRGASYYQFLRAVLHSVEVFCGFFLMMVFMTLNGFLCLSLVAGAGAGFFAYQRTPVPVMKSALSCH</sequence>
<evidence type="ECO:0000256" key="3">
    <source>
        <dbReference type="ARBA" id="ARBA00023136"/>
    </source>
</evidence>
<keyword evidence="7" id="KW-1185">Reference proteome</keyword>
<dbReference type="OMA" id="AKTVACH"/>
<keyword evidence="4" id="KW-0813">Transport</keyword>
<evidence type="ECO:0000313" key="7">
    <source>
        <dbReference type="Proteomes" id="UP000053201"/>
    </source>
</evidence>
<keyword evidence="1 4" id="KW-0812">Transmembrane</keyword>
<dbReference type="PANTHER" id="PTHR12483">
    <property type="entry name" value="SOLUTE CARRIER FAMILY 31 COPPER TRANSPORTERS"/>
    <property type="match status" value="1"/>
</dbReference>
<evidence type="ECO:0000256" key="1">
    <source>
        <dbReference type="ARBA" id="ARBA00022692"/>
    </source>
</evidence>
<dbReference type="InterPro" id="IPR007274">
    <property type="entry name" value="Cop_transporter"/>
</dbReference>
<dbReference type="FunCoup" id="A0A0L0H8V9">
    <property type="interactions" value="138"/>
</dbReference>
<feature type="region of interest" description="Disordered" evidence="5">
    <location>
        <begin position="1"/>
        <end position="23"/>
    </location>
</feature>
<evidence type="ECO:0000313" key="6">
    <source>
        <dbReference type="EMBL" id="KNC97436.1"/>
    </source>
</evidence>
<keyword evidence="4" id="KW-0187">Copper transport</keyword>
<proteinExistence type="inferred from homology"/>
<comment type="similarity">
    <text evidence="4">Belongs to the copper transporter (Ctr) (TC 1.A.56) family. SLC31A subfamily.</text>
</comment>
<dbReference type="Pfam" id="PF04145">
    <property type="entry name" value="Ctr"/>
    <property type="match status" value="1"/>
</dbReference>
<accession>A0A0L0H8V9</accession>
<dbReference type="OrthoDB" id="161814at2759"/>
<dbReference type="EMBL" id="KQ257464">
    <property type="protein sequence ID" value="KNC97436.1"/>
    <property type="molecule type" value="Genomic_DNA"/>
</dbReference>
<reference evidence="6 7" key="1">
    <citation type="submission" date="2009-08" db="EMBL/GenBank/DDBJ databases">
        <title>The Genome Sequence of Spizellomyces punctatus strain DAOM BR117.</title>
        <authorList>
            <consortium name="The Broad Institute Genome Sequencing Platform"/>
            <person name="Russ C."/>
            <person name="Cuomo C."/>
            <person name="Shea T."/>
            <person name="Young S.K."/>
            <person name="Zeng Q."/>
            <person name="Koehrsen M."/>
            <person name="Haas B."/>
            <person name="Borodovsky M."/>
            <person name="Guigo R."/>
            <person name="Alvarado L."/>
            <person name="Berlin A."/>
            <person name="Bochicchio J."/>
            <person name="Borenstein D."/>
            <person name="Chapman S."/>
            <person name="Chen Z."/>
            <person name="Engels R."/>
            <person name="Freedman E."/>
            <person name="Gellesch M."/>
            <person name="Goldberg J."/>
            <person name="Griggs A."/>
            <person name="Gujja S."/>
            <person name="Heiman D."/>
            <person name="Hepburn T."/>
            <person name="Howarth C."/>
            <person name="Jen D."/>
            <person name="Larson L."/>
            <person name="Lewis B."/>
            <person name="Mehta T."/>
            <person name="Park D."/>
            <person name="Pearson M."/>
            <person name="Roberts A."/>
            <person name="Saif S."/>
            <person name="Shenoy N."/>
            <person name="Sisk P."/>
            <person name="Stolte C."/>
            <person name="Sykes S."/>
            <person name="Thomson T."/>
            <person name="Walk T."/>
            <person name="White J."/>
            <person name="Yandava C."/>
            <person name="Burger G."/>
            <person name="Gray M.W."/>
            <person name="Holland P.W.H."/>
            <person name="King N."/>
            <person name="Lang F.B.F."/>
            <person name="Roger A.J."/>
            <person name="Ruiz-Trillo I."/>
            <person name="Lander E."/>
            <person name="Nusbaum C."/>
        </authorList>
    </citation>
    <scope>NUCLEOTIDE SEQUENCE [LARGE SCALE GENOMIC DNA]</scope>
    <source>
        <strain evidence="6 7">DAOM BR117</strain>
    </source>
</reference>
<dbReference type="InParanoid" id="A0A0L0H8V9"/>
<keyword evidence="4" id="KW-0186">Copper</keyword>
<dbReference type="eggNOG" id="KOG3386">
    <property type="taxonomic scope" value="Eukaryota"/>
</dbReference>
<dbReference type="Proteomes" id="UP000053201">
    <property type="component" value="Unassembled WGS sequence"/>
</dbReference>
<dbReference type="VEuPathDB" id="FungiDB:SPPG_07358"/>
<dbReference type="GeneID" id="27690578"/>
<feature type="transmembrane region" description="Helical" evidence="4">
    <location>
        <begin position="53"/>
        <end position="72"/>
    </location>
</feature>
<dbReference type="STRING" id="645134.A0A0L0H8V9"/>
<name>A0A0L0H8V9_SPIPD</name>
<evidence type="ECO:0000256" key="5">
    <source>
        <dbReference type="SAM" id="MobiDB-lite"/>
    </source>
</evidence>
<dbReference type="AlphaFoldDB" id="A0A0L0H8V9"/>
<evidence type="ECO:0000256" key="4">
    <source>
        <dbReference type="RuleBase" id="RU367022"/>
    </source>
</evidence>
<organism evidence="6 7">
    <name type="scientific">Spizellomyces punctatus (strain DAOM BR117)</name>
    <dbReference type="NCBI Taxonomy" id="645134"/>
    <lineage>
        <taxon>Eukaryota</taxon>
        <taxon>Fungi</taxon>
        <taxon>Fungi incertae sedis</taxon>
        <taxon>Chytridiomycota</taxon>
        <taxon>Chytridiomycota incertae sedis</taxon>
        <taxon>Chytridiomycetes</taxon>
        <taxon>Spizellomycetales</taxon>
        <taxon>Spizellomycetaceae</taxon>
        <taxon>Spizellomyces</taxon>
    </lineage>
</organism>
<gene>
    <name evidence="6" type="ORF">SPPG_07358</name>
</gene>
<evidence type="ECO:0000256" key="2">
    <source>
        <dbReference type="ARBA" id="ARBA00022989"/>
    </source>
</evidence>
<feature type="transmembrane region" description="Helical" evidence="4">
    <location>
        <begin position="155"/>
        <end position="187"/>
    </location>
</feature>
<keyword evidence="4" id="KW-0406">Ion transport</keyword>
<dbReference type="PANTHER" id="PTHR12483:SF115">
    <property type="entry name" value="COPPER TRANSPORT PROTEIN"/>
    <property type="match status" value="1"/>
</dbReference>
<keyword evidence="2 4" id="KW-1133">Transmembrane helix</keyword>
<keyword evidence="3 4" id="KW-0472">Membrane</keyword>
<dbReference type="GO" id="GO:0005375">
    <property type="term" value="F:copper ion transmembrane transporter activity"/>
    <property type="evidence" value="ECO:0007669"/>
    <property type="project" value="UniProtKB-UniRule"/>
</dbReference>
<dbReference type="RefSeq" id="XP_016605476.1">
    <property type="nucleotide sequence ID" value="XM_016755521.1"/>
</dbReference>
<comment type="subcellular location">
    <subcellularLocation>
        <location evidence="4">Membrane</location>
        <topology evidence="4">Multi-pass membrane protein</topology>
    </subcellularLocation>
</comment>
<protein>
    <recommendedName>
        <fullName evidence="4">Copper transport protein</fullName>
    </recommendedName>
</protein>